<dbReference type="GO" id="GO:0008808">
    <property type="term" value="F:cardiolipin synthase activity"/>
    <property type="evidence" value="ECO:0007669"/>
    <property type="project" value="UniProtKB-UniRule"/>
</dbReference>
<dbReference type="SMART" id="SM00155">
    <property type="entry name" value="PLDc"/>
    <property type="match status" value="2"/>
</dbReference>
<dbReference type="CDD" id="cd09112">
    <property type="entry name" value="PLDc_CLS_2"/>
    <property type="match status" value="1"/>
</dbReference>
<dbReference type="Proteomes" id="UP000182057">
    <property type="component" value="Unassembled WGS sequence"/>
</dbReference>
<evidence type="ECO:0000313" key="16">
    <source>
        <dbReference type="Proteomes" id="UP000182057"/>
    </source>
</evidence>
<evidence type="ECO:0000256" key="5">
    <source>
        <dbReference type="ARBA" id="ARBA00022692"/>
    </source>
</evidence>
<accession>A0A1D3UPD0</accession>
<comment type="function">
    <text evidence="12">Catalyzes the reversible phosphatidyl group transfer from one phosphatidylglycerol molecule to another to form cardiolipin (CL) (diphosphatidylglycerol) and glycerol.</text>
</comment>
<evidence type="ECO:0000256" key="1">
    <source>
        <dbReference type="ARBA" id="ARBA00004651"/>
    </source>
</evidence>
<dbReference type="InterPro" id="IPR001736">
    <property type="entry name" value="PLipase_D/transphosphatidylase"/>
</dbReference>
<feature type="active site" evidence="12">
    <location>
        <position position="239"/>
    </location>
</feature>
<keyword evidence="5 12" id="KW-0812">Transmembrane</keyword>
<protein>
    <recommendedName>
        <fullName evidence="12 13">Cardiolipin synthase</fullName>
        <shortName evidence="12">CL synthase</shortName>
        <ecNumber evidence="12 13">2.7.8.-</ecNumber>
    </recommendedName>
</protein>
<feature type="active site" evidence="12">
    <location>
        <position position="414"/>
    </location>
</feature>
<evidence type="ECO:0000256" key="2">
    <source>
        <dbReference type="ARBA" id="ARBA00022475"/>
    </source>
</evidence>
<dbReference type="InterPro" id="IPR027379">
    <property type="entry name" value="CLS_N"/>
</dbReference>
<dbReference type="Pfam" id="PF13091">
    <property type="entry name" value="PLDc_2"/>
    <property type="match status" value="2"/>
</dbReference>
<evidence type="ECO:0000259" key="14">
    <source>
        <dbReference type="PROSITE" id="PS50035"/>
    </source>
</evidence>
<dbReference type="Pfam" id="PF13396">
    <property type="entry name" value="PLDc_N"/>
    <property type="match status" value="1"/>
</dbReference>
<feature type="domain" description="PLD phosphodiesterase" evidence="14">
    <location>
        <begin position="232"/>
        <end position="259"/>
    </location>
</feature>
<dbReference type="CDD" id="cd09110">
    <property type="entry name" value="PLDc_CLS_1"/>
    <property type="match status" value="1"/>
</dbReference>
<dbReference type="HAMAP" id="MF_01916">
    <property type="entry name" value="Cardiolipin_synth_Cls"/>
    <property type="match status" value="1"/>
</dbReference>
<evidence type="ECO:0000256" key="7">
    <source>
        <dbReference type="ARBA" id="ARBA00022989"/>
    </source>
</evidence>
<comment type="subcellular location">
    <subcellularLocation>
        <location evidence="1 12">Cell membrane</location>
        <topology evidence="1 12">Multi-pass membrane protein</topology>
    </subcellularLocation>
</comment>
<organism evidence="15 16">
    <name type="scientific">Tannerella forsythia</name>
    <name type="common">Bacteroides forsythus</name>
    <dbReference type="NCBI Taxonomy" id="28112"/>
    <lineage>
        <taxon>Bacteria</taxon>
        <taxon>Pseudomonadati</taxon>
        <taxon>Bacteroidota</taxon>
        <taxon>Bacteroidia</taxon>
        <taxon>Bacteroidales</taxon>
        <taxon>Tannerellaceae</taxon>
        <taxon>Tannerella</taxon>
    </lineage>
</organism>
<evidence type="ECO:0000313" key="15">
    <source>
        <dbReference type="EMBL" id="SCQ22029.1"/>
    </source>
</evidence>
<feature type="active site" evidence="12">
    <location>
        <position position="244"/>
    </location>
</feature>
<dbReference type="AlphaFoldDB" id="A0A1D3UPD0"/>
<feature type="transmembrane region" description="Helical" evidence="12">
    <location>
        <begin position="21"/>
        <end position="47"/>
    </location>
</feature>
<keyword evidence="2 12" id="KW-1003">Cell membrane</keyword>
<dbReference type="FunFam" id="3.30.870.10:FF:000014">
    <property type="entry name" value="Cardiolipin synthase"/>
    <property type="match status" value="1"/>
</dbReference>
<keyword evidence="3 12" id="KW-0444">Lipid biosynthesis</keyword>
<sequence>MHFTLHKPIFMPSTECSMLDISLHTVVGLTLFVLYAISVLGLVLVILLENRNPLKTISWVIVLLTLPGIGLVFYFFFGQDNRRQRIISRRTYKRIMKPLHSGVPEQDKCLVLTAYRPLVKLLNRDGHNPLLYGSSITTYTNGAAKFAAFIEALRQARHHIHMQYYIIADDEIGRQVKSLLITKAREGVQVRVLYDDVGSWNVKEKFFREMKAAGIEVYSFLRVAFPVLTSKVNYRNHRKIAVIDGKIGFIGGMNIADRYIKGVSWGVWRDTHFRIEGKGVHGLQSAFLIDWYVAGKQLIKGEDYYPGEAIFGDNILQIIASGPTGPWRTLLQAVIFCITNAKKYLYIQTPYFLPTESMNQALQTAALGGIDVRLMLPERSDTRSAHLATHSFLDDMLRAGVKVYFYKAGFLHSKLLLVDDELACIGSANFDFRSFEHNFEVNAFVYHHPFALEMKQMFMDDLKNCETVYPVQWLNRPLTKRLIESFMRLFSPLL</sequence>
<feature type="transmembrane region" description="Helical" evidence="12">
    <location>
        <begin position="59"/>
        <end position="77"/>
    </location>
</feature>
<feature type="domain" description="PLD phosphodiesterase" evidence="14">
    <location>
        <begin position="407"/>
        <end position="434"/>
    </location>
</feature>
<keyword evidence="8 12" id="KW-0443">Lipid metabolism</keyword>
<dbReference type="PANTHER" id="PTHR21248">
    <property type="entry name" value="CARDIOLIPIN SYNTHASE"/>
    <property type="match status" value="1"/>
</dbReference>
<evidence type="ECO:0000256" key="4">
    <source>
        <dbReference type="ARBA" id="ARBA00022679"/>
    </source>
</evidence>
<reference evidence="15 16" key="1">
    <citation type="submission" date="2016-09" db="EMBL/GenBank/DDBJ databases">
        <authorList>
            <person name="Capua I."/>
            <person name="De Benedictis P."/>
            <person name="Joannis T."/>
            <person name="Lombin L.H."/>
            <person name="Cattoli G."/>
        </authorList>
    </citation>
    <scope>NUCLEOTIDE SEQUENCE [LARGE SCALE GENOMIC DNA]</scope>
    <source>
        <strain evidence="15 16">UB20</strain>
    </source>
</reference>
<dbReference type="EC" id="2.7.8.-" evidence="12 13"/>
<dbReference type="PANTHER" id="PTHR21248:SF22">
    <property type="entry name" value="PHOSPHOLIPASE D"/>
    <property type="match status" value="1"/>
</dbReference>
<gene>
    <name evidence="15" type="primary">clsA</name>
    <name evidence="15" type="ORF">TFUB20_01572</name>
</gene>
<keyword evidence="6" id="KW-0677">Repeat</keyword>
<keyword evidence="7 12" id="KW-1133">Transmembrane helix</keyword>
<dbReference type="GO" id="GO:0032049">
    <property type="term" value="P:cardiolipin biosynthetic process"/>
    <property type="evidence" value="ECO:0007669"/>
    <property type="project" value="UniProtKB-UniRule"/>
</dbReference>
<dbReference type="SUPFAM" id="SSF56024">
    <property type="entry name" value="Phospholipase D/nuclease"/>
    <property type="match status" value="2"/>
</dbReference>
<comment type="catalytic activity">
    <reaction evidence="12">
        <text>2 a 1,2-diacyl-sn-glycero-3-phospho-(1'-sn-glycerol) = a cardiolipin + glycerol</text>
        <dbReference type="Rhea" id="RHEA:31451"/>
        <dbReference type="ChEBI" id="CHEBI:17754"/>
        <dbReference type="ChEBI" id="CHEBI:62237"/>
        <dbReference type="ChEBI" id="CHEBI:64716"/>
    </reaction>
</comment>
<dbReference type="GO" id="GO:0005886">
    <property type="term" value="C:plasma membrane"/>
    <property type="evidence" value="ECO:0007669"/>
    <property type="project" value="UniProtKB-SubCell"/>
</dbReference>
<evidence type="ECO:0000256" key="12">
    <source>
        <dbReference type="HAMAP-Rule" id="MF_01916"/>
    </source>
</evidence>
<keyword evidence="10 12" id="KW-0594">Phospholipid biosynthesis</keyword>
<feature type="active site" evidence="12">
    <location>
        <position position="237"/>
    </location>
</feature>
<evidence type="ECO:0000256" key="10">
    <source>
        <dbReference type="ARBA" id="ARBA00023209"/>
    </source>
</evidence>
<dbReference type="NCBIfam" id="TIGR04265">
    <property type="entry name" value="bac_cardiolipin"/>
    <property type="match status" value="1"/>
</dbReference>
<evidence type="ECO:0000256" key="11">
    <source>
        <dbReference type="ARBA" id="ARBA00023264"/>
    </source>
</evidence>
<evidence type="ECO:0000256" key="3">
    <source>
        <dbReference type="ARBA" id="ARBA00022516"/>
    </source>
</evidence>
<evidence type="ECO:0000256" key="13">
    <source>
        <dbReference type="NCBIfam" id="TIGR04265"/>
    </source>
</evidence>
<comment type="similarity">
    <text evidence="12">Belongs to the phospholipase D family. Cardiolipin synthase subfamily.</text>
</comment>
<evidence type="ECO:0000256" key="9">
    <source>
        <dbReference type="ARBA" id="ARBA00023136"/>
    </source>
</evidence>
<proteinExistence type="inferred from homology"/>
<dbReference type="Gene3D" id="3.30.870.10">
    <property type="entry name" value="Endonuclease Chain A"/>
    <property type="match status" value="2"/>
</dbReference>
<feature type="active site" evidence="12">
    <location>
        <position position="419"/>
    </location>
</feature>
<dbReference type="InterPro" id="IPR022924">
    <property type="entry name" value="Cardiolipin_synthase"/>
</dbReference>
<keyword evidence="11 12" id="KW-1208">Phospholipid metabolism</keyword>
<dbReference type="EMBL" id="FMMM01000056">
    <property type="protein sequence ID" value="SCQ22029.1"/>
    <property type="molecule type" value="Genomic_DNA"/>
</dbReference>
<evidence type="ECO:0000256" key="8">
    <source>
        <dbReference type="ARBA" id="ARBA00023098"/>
    </source>
</evidence>
<feature type="active site" evidence="12">
    <location>
        <position position="412"/>
    </location>
</feature>
<evidence type="ECO:0000256" key="6">
    <source>
        <dbReference type="ARBA" id="ARBA00022737"/>
    </source>
</evidence>
<dbReference type="PROSITE" id="PS50035">
    <property type="entry name" value="PLD"/>
    <property type="match status" value="2"/>
</dbReference>
<keyword evidence="4 12" id="KW-0808">Transferase</keyword>
<name>A0A1D3UPD0_TANFO</name>
<keyword evidence="9 12" id="KW-0472">Membrane</keyword>
<dbReference type="InterPro" id="IPR025202">
    <property type="entry name" value="PLD-like_dom"/>
</dbReference>
<dbReference type="InterPro" id="IPR030874">
    <property type="entry name" value="Cardiolipin_synth_Firmi"/>
</dbReference>